<reference evidence="1" key="1">
    <citation type="journal article" date="2021" name="New Phytol.">
        <title>Evolutionary innovations through gain and loss of genes in the ectomycorrhizal Boletales.</title>
        <authorList>
            <person name="Wu G."/>
            <person name="Miyauchi S."/>
            <person name="Morin E."/>
            <person name="Kuo A."/>
            <person name="Drula E."/>
            <person name="Varga T."/>
            <person name="Kohler A."/>
            <person name="Feng B."/>
            <person name="Cao Y."/>
            <person name="Lipzen A."/>
            <person name="Daum C."/>
            <person name="Hundley H."/>
            <person name="Pangilinan J."/>
            <person name="Johnson J."/>
            <person name="Barry K."/>
            <person name="LaButti K."/>
            <person name="Ng V."/>
            <person name="Ahrendt S."/>
            <person name="Min B."/>
            <person name="Choi I.G."/>
            <person name="Park H."/>
            <person name="Plett J.M."/>
            <person name="Magnuson J."/>
            <person name="Spatafora J.W."/>
            <person name="Nagy L.G."/>
            <person name="Henrissat B."/>
            <person name="Grigoriev I.V."/>
            <person name="Yang Z.L."/>
            <person name="Xu J."/>
            <person name="Martin F.M."/>
        </authorList>
    </citation>
    <scope>NUCLEOTIDE SEQUENCE</scope>
    <source>
        <strain evidence="1">KUC20120723A-06</strain>
    </source>
</reference>
<evidence type="ECO:0000313" key="1">
    <source>
        <dbReference type="EMBL" id="KAH7919579.1"/>
    </source>
</evidence>
<keyword evidence="2" id="KW-1185">Reference proteome</keyword>
<name>A0ACB8B2U6_9AGAM</name>
<accession>A0ACB8B2U6</accession>
<evidence type="ECO:0000313" key="2">
    <source>
        <dbReference type="Proteomes" id="UP000790709"/>
    </source>
</evidence>
<gene>
    <name evidence="1" type="ORF">BV22DRAFT_1099240</name>
</gene>
<dbReference type="Proteomes" id="UP000790709">
    <property type="component" value="Unassembled WGS sequence"/>
</dbReference>
<comment type="caution">
    <text evidence="1">The sequence shown here is derived from an EMBL/GenBank/DDBJ whole genome shotgun (WGS) entry which is preliminary data.</text>
</comment>
<proteinExistence type="predicted"/>
<protein>
    <submittedName>
        <fullName evidence="1">NAD(P)-binding protein</fullName>
    </submittedName>
</protein>
<sequence>MAFYPWSVTGTSSGLGRAATEFLLEKGEIVVATLRKPEVLSDLSRKYPAERLLVVELDVTKQADINGAFAKAKETFGRVDIVLNNAGYGIVAEVEGTSESAARAVFDVNFWGAANVTRAAFKFFREENNPMGGRLMQVSSMGAVNSTPGTGYYNASKFALEGLTECLAYEMDPSWNIKITILEPGPFRTKAPVENAVHEPLHPAYTNPSLPTVQWRSMFPNVGQFFNGDPNKFAAAVFKVSSLENPPFRLPLHEKTVAAMKAKGAAFSALAEEFVSWSEDIYLRN</sequence>
<organism evidence="1 2">
    <name type="scientific">Leucogyrophana mollusca</name>
    <dbReference type="NCBI Taxonomy" id="85980"/>
    <lineage>
        <taxon>Eukaryota</taxon>
        <taxon>Fungi</taxon>
        <taxon>Dikarya</taxon>
        <taxon>Basidiomycota</taxon>
        <taxon>Agaricomycotina</taxon>
        <taxon>Agaricomycetes</taxon>
        <taxon>Agaricomycetidae</taxon>
        <taxon>Boletales</taxon>
        <taxon>Boletales incertae sedis</taxon>
        <taxon>Leucogyrophana</taxon>
    </lineage>
</organism>
<dbReference type="EMBL" id="MU266647">
    <property type="protein sequence ID" value="KAH7919579.1"/>
    <property type="molecule type" value="Genomic_DNA"/>
</dbReference>